<comment type="caution">
    <text evidence="2">The sequence shown here is derived from an EMBL/GenBank/DDBJ whole genome shotgun (WGS) entry which is preliminary data.</text>
</comment>
<feature type="transmembrane region" description="Helical" evidence="1">
    <location>
        <begin position="53"/>
        <end position="73"/>
    </location>
</feature>
<name>A0A3B0C4K1_9BACL</name>
<dbReference type="OrthoDB" id="1651016at2"/>
<evidence type="ECO:0000313" key="3">
    <source>
        <dbReference type="Proteomes" id="UP000282311"/>
    </source>
</evidence>
<accession>A0A3B0C4K1</accession>
<sequence length="83" mass="9453">MDVADKMAYSMGMTGLLSILVALVCIAVSWWALQQFRFDLFLKQPKSPAAKMLQVLLSIALGYQVARFVLEYFNWSQLLKGMF</sequence>
<proteinExistence type="predicted"/>
<dbReference type="AlphaFoldDB" id="A0A3B0C4K1"/>
<dbReference type="Pfam" id="PF06612">
    <property type="entry name" value="DUF1146"/>
    <property type="match status" value="1"/>
</dbReference>
<keyword evidence="3" id="KW-1185">Reference proteome</keyword>
<gene>
    <name evidence="2" type="ORF">D7M11_22495</name>
</gene>
<keyword evidence="1" id="KW-0812">Transmembrane</keyword>
<dbReference type="NCBIfam" id="TIGR02327">
    <property type="entry name" value="int_mem_ywzB"/>
    <property type="match status" value="1"/>
</dbReference>
<keyword evidence="1" id="KW-1133">Transmembrane helix</keyword>
<organism evidence="2 3">
    <name type="scientific">Paenibacillus ginsengarvi</name>
    <dbReference type="NCBI Taxonomy" id="400777"/>
    <lineage>
        <taxon>Bacteria</taxon>
        <taxon>Bacillati</taxon>
        <taxon>Bacillota</taxon>
        <taxon>Bacilli</taxon>
        <taxon>Bacillales</taxon>
        <taxon>Paenibacillaceae</taxon>
        <taxon>Paenibacillus</taxon>
    </lineage>
</organism>
<reference evidence="2 3" key="1">
    <citation type="journal article" date="2007" name="Int. J. Syst. Evol. Microbiol.">
        <title>Paenibacillus ginsengarvi sp. nov., isolated from soil from ginseng cultivation.</title>
        <authorList>
            <person name="Yoon M.H."/>
            <person name="Ten L.N."/>
            <person name="Im W.T."/>
        </authorList>
    </citation>
    <scope>NUCLEOTIDE SEQUENCE [LARGE SCALE GENOMIC DNA]</scope>
    <source>
        <strain evidence="2 3">KCTC 13059</strain>
    </source>
</reference>
<dbReference type="EMBL" id="RBAH01000018">
    <property type="protein sequence ID" value="RKN78847.1"/>
    <property type="molecule type" value="Genomic_DNA"/>
</dbReference>
<evidence type="ECO:0000313" key="2">
    <source>
        <dbReference type="EMBL" id="RKN78847.1"/>
    </source>
</evidence>
<dbReference type="Proteomes" id="UP000282311">
    <property type="component" value="Unassembled WGS sequence"/>
</dbReference>
<dbReference type="InterPro" id="IPR009526">
    <property type="entry name" value="DUF1146"/>
</dbReference>
<keyword evidence="1" id="KW-0472">Membrane</keyword>
<dbReference type="RefSeq" id="WP_120749511.1">
    <property type="nucleotide sequence ID" value="NZ_RBAH01000018.1"/>
</dbReference>
<protein>
    <submittedName>
        <fullName evidence="2">DUF1146 domain-containing protein</fullName>
    </submittedName>
</protein>
<feature type="transmembrane region" description="Helical" evidence="1">
    <location>
        <begin position="12"/>
        <end position="33"/>
    </location>
</feature>
<evidence type="ECO:0000256" key="1">
    <source>
        <dbReference type="SAM" id="Phobius"/>
    </source>
</evidence>